<dbReference type="Pfam" id="PF01520">
    <property type="entry name" value="Amidase_3"/>
    <property type="match status" value="1"/>
</dbReference>
<dbReference type="SUPFAM" id="SSF53187">
    <property type="entry name" value="Zn-dependent exopeptidases"/>
    <property type="match status" value="1"/>
</dbReference>
<comment type="catalytic activity">
    <reaction evidence="1">
        <text>Hydrolyzes the link between N-acetylmuramoyl residues and L-amino acid residues in certain cell-wall glycopeptides.</text>
        <dbReference type="EC" id="3.5.1.28"/>
    </reaction>
</comment>
<proteinExistence type="predicted"/>
<dbReference type="InterPro" id="IPR002508">
    <property type="entry name" value="MurNAc-LAA_cat"/>
</dbReference>
<evidence type="ECO:0000256" key="4">
    <source>
        <dbReference type="SAM" id="SignalP"/>
    </source>
</evidence>
<keyword evidence="7" id="KW-1185">Reference proteome</keyword>
<evidence type="ECO:0000313" key="7">
    <source>
        <dbReference type="Proteomes" id="UP001310692"/>
    </source>
</evidence>
<gene>
    <name evidence="6" type="ORF">V0U35_13010</name>
</gene>
<accession>A0ABU7M1A4</accession>
<organism evidence="6 7">
    <name type="scientific">Hyphobacterium marinum</name>
    <dbReference type="NCBI Taxonomy" id="3116574"/>
    <lineage>
        <taxon>Bacteria</taxon>
        <taxon>Pseudomonadati</taxon>
        <taxon>Pseudomonadota</taxon>
        <taxon>Alphaproteobacteria</taxon>
        <taxon>Maricaulales</taxon>
        <taxon>Maricaulaceae</taxon>
        <taxon>Hyphobacterium</taxon>
    </lineage>
</organism>
<dbReference type="GO" id="GO:0008745">
    <property type="term" value="F:N-acetylmuramoyl-L-alanine amidase activity"/>
    <property type="evidence" value="ECO:0007669"/>
    <property type="project" value="UniProtKB-EC"/>
</dbReference>
<protein>
    <recommendedName>
        <fullName evidence="2">N-acetylmuramoyl-L-alanine amidase</fullName>
        <ecNumber evidence="2">3.5.1.28</ecNumber>
    </recommendedName>
</protein>
<evidence type="ECO:0000256" key="2">
    <source>
        <dbReference type="ARBA" id="ARBA00011901"/>
    </source>
</evidence>
<name>A0ABU7M1A4_9PROT</name>
<sequence>MRLQILISIFAGLVFSAAAHAQNPVIVVDAGHGGEDDGYYSWTGHPEAELVLRIAQRIEERLTASGGLDVRMTRSGEGGPSDETRLAIANAAGADLMLSIHADVASERASARGLIIYRASDLARRQVLARTIALGFAANEAEAGAALADRLGREEAFIGTLRASLPADLPLVVDEGRGALFDVLMDANTPALFVEFPFLSNSGEAVSPPLDDSQIAVVNAFADAVIAHHAVPTPG</sequence>
<dbReference type="Proteomes" id="UP001310692">
    <property type="component" value="Unassembled WGS sequence"/>
</dbReference>
<dbReference type="CDD" id="cd02696">
    <property type="entry name" value="MurNAc-LAA"/>
    <property type="match status" value="1"/>
</dbReference>
<evidence type="ECO:0000259" key="5">
    <source>
        <dbReference type="SMART" id="SM00646"/>
    </source>
</evidence>
<keyword evidence="3 6" id="KW-0378">Hydrolase</keyword>
<dbReference type="PANTHER" id="PTHR30404:SF0">
    <property type="entry name" value="N-ACETYLMURAMOYL-L-ALANINE AMIDASE AMIC"/>
    <property type="match status" value="1"/>
</dbReference>
<dbReference type="Gene3D" id="3.40.630.40">
    <property type="entry name" value="Zn-dependent exopeptidases"/>
    <property type="match status" value="1"/>
</dbReference>
<dbReference type="EMBL" id="JAZDRO010000007">
    <property type="protein sequence ID" value="MEE2567599.1"/>
    <property type="molecule type" value="Genomic_DNA"/>
</dbReference>
<dbReference type="PANTHER" id="PTHR30404">
    <property type="entry name" value="N-ACETYLMURAMOYL-L-ALANINE AMIDASE"/>
    <property type="match status" value="1"/>
</dbReference>
<feature type="chain" id="PRO_5046197959" description="N-acetylmuramoyl-L-alanine amidase" evidence="4">
    <location>
        <begin position="22"/>
        <end position="235"/>
    </location>
</feature>
<dbReference type="EC" id="3.5.1.28" evidence="2"/>
<feature type="signal peptide" evidence="4">
    <location>
        <begin position="1"/>
        <end position="21"/>
    </location>
</feature>
<feature type="domain" description="MurNAc-LAA" evidence="5">
    <location>
        <begin position="86"/>
        <end position="226"/>
    </location>
</feature>
<keyword evidence="4" id="KW-0732">Signal</keyword>
<evidence type="ECO:0000313" key="6">
    <source>
        <dbReference type="EMBL" id="MEE2567599.1"/>
    </source>
</evidence>
<dbReference type="SMART" id="SM00646">
    <property type="entry name" value="Ami_3"/>
    <property type="match status" value="1"/>
</dbReference>
<comment type="caution">
    <text evidence="6">The sequence shown here is derived from an EMBL/GenBank/DDBJ whole genome shotgun (WGS) entry which is preliminary data.</text>
</comment>
<dbReference type="RefSeq" id="WP_330197168.1">
    <property type="nucleotide sequence ID" value="NZ_JAZDRO010000007.1"/>
</dbReference>
<reference evidence="6 7" key="1">
    <citation type="submission" date="2024-01" db="EMBL/GenBank/DDBJ databases">
        <title>Hyphobacterium bacterium isolated from marine sediment.</title>
        <authorList>
            <person name="Zhao S."/>
        </authorList>
    </citation>
    <scope>NUCLEOTIDE SEQUENCE [LARGE SCALE GENOMIC DNA]</scope>
    <source>
        <strain evidence="6 7">Y60-23</strain>
    </source>
</reference>
<dbReference type="InterPro" id="IPR050695">
    <property type="entry name" value="N-acetylmuramoyl_amidase_3"/>
</dbReference>
<evidence type="ECO:0000256" key="1">
    <source>
        <dbReference type="ARBA" id="ARBA00001561"/>
    </source>
</evidence>
<evidence type="ECO:0000256" key="3">
    <source>
        <dbReference type="ARBA" id="ARBA00022801"/>
    </source>
</evidence>